<dbReference type="AlphaFoldDB" id="A0A8S1HRS6"/>
<dbReference type="Proteomes" id="UP000835052">
    <property type="component" value="Unassembled WGS sequence"/>
</dbReference>
<evidence type="ECO:0000313" key="2">
    <source>
        <dbReference type="Proteomes" id="UP000835052"/>
    </source>
</evidence>
<sequence length="86" mass="10066">MKTSSGADIWSDFFRKEKFENRIVVDTTALPYDPSVRFLVVFSLKQVRPMEKRRVATEKHRNGRLVILPGRRFPSAVWRPLSVFVT</sequence>
<proteinExistence type="predicted"/>
<protein>
    <submittedName>
        <fullName evidence="1">Uncharacterized protein</fullName>
    </submittedName>
</protein>
<accession>A0A8S1HRS6</accession>
<organism evidence="1 2">
    <name type="scientific">Caenorhabditis auriculariae</name>
    <dbReference type="NCBI Taxonomy" id="2777116"/>
    <lineage>
        <taxon>Eukaryota</taxon>
        <taxon>Metazoa</taxon>
        <taxon>Ecdysozoa</taxon>
        <taxon>Nematoda</taxon>
        <taxon>Chromadorea</taxon>
        <taxon>Rhabditida</taxon>
        <taxon>Rhabditina</taxon>
        <taxon>Rhabditomorpha</taxon>
        <taxon>Rhabditoidea</taxon>
        <taxon>Rhabditidae</taxon>
        <taxon>Peloderinae</taxon>
        <taxon>Caenorhabditis</taxon>
    </lineage>
</organism>
<evidence type="ECO:0000313" key="1">
    <source>
        <dbReference type="EMBL" id="CAD6196899.1"/>
    </source>
</evidence>
<comment type="caution">
    <text evidence="1">The sequence shown here is derived from an EMBL/GenBank/DDBJ whole genome shotgun (WGS) entry which is preliminary data.</text>
</comment>
<dbReference type="EMBL" id="CAJGYM010000082">
    <property type="protein sequence ID" value="CAD6196899.1"/>
    <property type="molecule type" value="Genomic_DNA"/>
</dbReference>
<name>A0A8S1HRS6_9PELO</name>
<keyword evidence="2" id="KW-1185">Reference proteome</keyword>
<reference evidence="1" key="1">
    <citation type="submission" date="2020-10" db="EMBL/GenBank/DDBJ databases">
        <authorList>
            <person name="Kikuchi T."/>
        </authorList>
    </citation>
    <scope>NUCLEOTIDE SEQUENCE</scope>
    <source>
        <strain evidence="1">NKZ352</strain>
    </source>
</reference>
<gene>
    <name evidence="1" type="ORF">CAUJ_LOCUS12810</name>
</gene>